<organism evidence="1 2">
    <name type="scientific">Deinococcus xinjiangensis</name>
    <dbReference type="NCBI Taxonomy" id="457454"/>
    <lineage>
        <taxon>Bacteria</taxon>
        <taxon>Thermotogati</taxon>
        <taxon>Deinococcota</taxon>
        <taxon>Deinococci</taxon>
        <taxon>Deinococcales</taxon>
        <taxon>Deinococcaceae</taxon>
        <taxon>Deinococcus</taxon>
    </lineage>
</organism>
<dbReference type="Proteomes" id="UP001458946">
    <property type="component" value="Unassembled WGS sequence"/>
</dbReference>
<dbReference type="RefSeq" id="WP_353541247.1">
    <property type="nucleotide sequence ID" value="NZ_BAABRN010000008.1"/>
</dbReference>
<accession>A0ABP9VB86</accession>
<gene>
    <name evidence="1" type="ORF">Dxin01_01005</name>
</gene>
<reference evidence="1 2" key="1">
    <citation type="submission" date="2024-02" db="EMBL/GenBank/DDBJ databases">
        <title>Deinococcus xinjiangensis NBRC 107630.</title>
        <authorList>
            <person name="Ichikawa N."/>
            <person name="Katano-Makiyama Y."/>
            <person name="Hidaka K."/>
        </authorList>
    </citation>
    <scope>NUCLEOTIDE SEQUENCE [LARGE SCALE GENOMIC DNA]</scope>
    <source>
        <strain evidence="1 2">NBRC 107630</strain>
    </source>
</reference>
<evidence type="ECO:0000313" key="1">
    <source>
        <dbReference type="EMBL" id="GAA5501273.1"/>
    </source>
</evidence>
<sequence length="944" mass="103176">MIRRKARPTWPNLTRTGLNLNVRGLLQAALAGLLLWGGQAAARTVKIITADTLELRNVDGQEIVIISGENVELRIDEDVVKAKRVEFNRTQRTLTLVGAATYHTAKDGQDLSGDNLVVDLGSEALTGQDVLISDANLEIRGSEVERVPGQLRAQGGYFTPCAKCGRTPNDYAFRAERLIVYPGDRLIAYRAQLLLADHPVLYLPIVVIPLNDRARQPRLSIGKDPVDGYTALADLPFSIGSSVLGTTMLRYYQNRSPSYGGGVDLHAYAPLRWVDRIDLYTLALPRPVYSRLGGYDADLNFSMKGRLSSQFTLSEPTYTLNVTRRDIGRSDADPERGVTYVDFAARADYPLFTAALYYSNRFGPDPTTTLGSVLKHPEVALTAKTFSVGRVNVDVGVVAGDYTAASNPNSRIASAAGLNYSTTRLQEYHNLSYTARPWRDAEVQLTNTFTGRYYGNGARTVQLSAAAQLTQNWAGGNSFSVRQEYVRNEGTSPFAFDVVSYRLSAPLTLRLNTVPVIGSTFTVQYNRDAFLPRGSDLRDEHLQVGGSVVRLPVNAYYGLDYNVATGDLDSGSFNVTVGDSNSNVLTLVPALDAVAATPTTPALPARPAYYRRSSAWPFPKATFTVSGSYSRLSGGLQPLNVRATFTGDTRTNTFSVFGTYAFQEDALQAGRNLTSVGLNYSAALTRDTVINPLSVVGNETLYLRYPRVSGTHSLTWRGYTLSTSHDLLLEQPDSFKESGSVTVSVGTVSGKATNWQLTYGGPYDLRRQAFTRPQLTGSLTTTQPGARLSAAAAVNLIGLDQFRTELAQASLDAAWQKGRYSLSGRATYQRTRNGLYPNDIATDVLTFDPLRVGVALGKGERPNLYLTASLRQTFTYVDGVRQNPTPFGPVIGLTYDRCCWAVQAEADFTLRRYRIAIGLPGQFYPLFQLDPNGASVPLLPFTTP</sequence>
<keyword evidence="2" id="KW-1185">Reference proteome</keyword>
<name>A0ABP9VB86_9DEIO</name>
<dbReference type="PANTHER" id="PTHR30189:SF1">
    <property type="entry name" value="LPS-ASSEMBLY PROTEIN LPTD"/>
    <property type="match status" value="1"/>
</dbReference>
<proteinExistence type="predicted"/>
<dbReference type="InterPro" id="IPR050218">
    <property type="entry name" value="LptD"/>
</dbReference>
<dbReference type="PANTHER" id="PTHR30189">
    <property type="entry name" value="LPS-ASSEMBLY PROTEIN"/>
    <property type="match status" value="1"/>
</dbReference>
<protein>
    <recommendedName>
        <fullName evidence="3">LPS-assembly protein LptD</fullName>
    </recommendedName>
</protein>
<comment type="caution">
    <text evidence="1">The sequence shown here is derived from an EMBL/GenBank/DDBJ whole genome shotgun (WGS) entry which is preliminary data.</text>
</comment>
<evidence type="ECO:0008006" key="3">
    <source>
        <dbReference type="Google" id="ProtNLM"/>
    </source>
</evidence>
<evidence type="ECO:0000313" key="2">
    <source>
        <dbReference type="Proteomes" id="UP001458946"/>
    </source>
</evidence>
<dbReference type="EMBL" id="BAABRN010000008">
    <property type="protein sequence ID" value="GAA5501273.1"/>
    <property type="molecule type" value="Genomic_DNA"/>
</dbReference>